<dbReference type="GO" id="GO:0005886">
    <property type="term" value="C:plasma membrane"/>
    <property type="evidence" value="ECO:0007669"/>
    <property type="project" value="TreeGrafter"/>
</dbReference>
<feature type="transmembrane region" description="Helical" evidence="5">
    <location>
        <begin position="41"/>
        <end position="59"/>
    </location>
</feature>
<comment type="subcellular location">
    <subcellularLocation>
        <location evidence="1">Membrane</location>
        <topology evidence="1">Multi-pass membrane protein</topology>
    </subcellularLocation>
</comment>
<feature type="transmembrane region" description="Helical" evidence="5">
    <location>
        <begin position="118"/>
        <end position="144"/>
    </location>
</feature>
<feature type="transmembrane region" description="Helical" evidence="5">
    <location>
        <begin position="150"/>
        <end position="172"/>
    </location>
</feature>
<accession>A0A4P9YWK2</accession>
<protein>
    <submittedName>
        <fullName evidence="6">Metal ion transporter</fullName>
    </submittedName>
</protein>
<dbReference type="AlphaFoldDB" id="A0A4P9YWK2"/>
<dbReference type="GO" id="GO:0034755">
    <property type="term" value="P:iron ion transmembrane transport"/>
    <property type="evidence" value="ECO:0007669"/>
    <property type="project" value="TreeGrafter"/>
</dbReference>
<dbReference type="NCBIfam" id="NF037982">
    <property type="entry name" value="Nramp_1"/>
    <property type="match status" value="1"/>
</dbReference>
<dbReference type="EMBL" id="KZ990199">
    <property type="protein sequence ID" value="RKP24483.1"/>
    <property type="molecule type" value="Genomic_DNA"/>
</dbReference>
<evidence type="ECO:0000256" key="2">
    <source>
        <dbReference type="ARBA" id="ARBA00022692"/>
    </source>
</evidence>
<keyword evidence="2 5" id="KW-0812">Transmembrane</keyword>
<feature type="transmembrane region" description="Helical" evidence="5">
    <location>
        <begin position="74"/>
        <end position="97"/>
    </location>
</feature>
<keyword evidence="3 5" id="KW-1133">Transmembrane helix</keyword>
<feature type="transmembrane region" description="Helical" evidence="5">
    <location>
        <begin position="350"/>
        <end position="373"/>
    </location>
</feature>
<dbReference type="PANTHER" id="PTHR11706:SF101">
    <property type="entry name" value="MANGANESE TRANSPORTER SMF1"/>
    <property type="match status" value="1"/>
</dbReference>
<dbReference type="NCBIfam" id="TIGR01197">
    <property type="entry name" value="nramp"/>
    <property type="match status" value="1"/>
</dbReference>
<dbReference type="GO" id="GO:0005384">
    <property type="term" value="F:manganese ion transmembrane transporter activity"/>
    <property type="evidence" value="ECO:0007669"/>
    <property type="project" value="TreeGrafter"/>
</dbReference>
<sequence>MTAAAAAAAGESARHSAEGQYQHAVQESAFRRQVRLNTQRLKRFLSFVGPGYLIAVGYMDPGNWATDLAAGSQFGYSLLTVIFFSNIAASLLQVLAIKLGVVTGMDLARMCREQFRPWLNWTLYVICELAIIATDLAEVIGSAIALDLLFGLPLAAGVVLMGLDVLILLMAYRQNGTLKSVRIFEWLVILMVTAVGVCFSIELAYVGAPVADVLRGFIPEAALFTDPERIYLAMGIVGATVMPHNLYLHSSIVQARAFLPTKEEAPQYDTSLEGLASAATATEPDVRRRRPGYSTFAAVRTVIRLTALDCLFALTLALFINSAILIVGAGGFHNRLPEGEDADPADLYDAYALIGRYLGTAAAIIYAVALFIAGQSSTLTATLTGQIVMEGFVGMAIRPWLRRIVTRSCAIVPALIVAIIGGRSGITQLLVVSQVALSIQLPFAMVPLICVSCGRSR</sequence>
<dbReference type="PRINTS" id="PR00447">
    <property type="entry name" value="NATRESASSCMP"/>
</dbReference>
<dbReference type="GO" id="GO:0030026">
    <property type="term" value="P:intracellular manganese ion homeostasis"/>
    <property type="evidence" value="ECO:0007669"/>
    <property type="project" value="TreeGrafter"/>
</dbReference>
<feature type="transmembrane region" description="Helical" evidence="5">
    <location>
        <begin position="404"/>
        <end position="423"/>
    </location>
</feature>
<feature type="transmembrane region" description="Helical" evidence="5">
    <location>
        <begin position="230"/>
        <end position="248"/>
    </location>
</feature>
<proteinExistence type="predicted"/>
<evidence type="ECO:0000256" key="4">
    <source>
        <dbReference type="ARBA" id="ARBA00023136"/>
    </source>
</evidence>
<organism evidence="6 7">
    <name type="scientific">Syncephalis pseudoplumigaleata</name>
    <dbReference type="NCBI Taxonomy" id="1712513"/>
    <lineage>
        <taxon>Eukaryota</taxon>
        <taxon>Fungi</taxon>
        <taxon>Fungi incertae sedis</taxon>
        <taxon>Zoopagomycota</taxon>
        <taxon>Zoopagomycotina</taxon>
        <taxon>Zoopagomycetes</taxon>
        <taxon>Zoopagales</taxon>
        <taxon>Piptocephalidaceae</taxon>
        <taxon>Syncephalis</taxon>
    </lineage>
</organism>
<dbReference type="Pfam" id="PF01566">
    <property type="entry name" value="Nramp"/>
    <property type="match status" value="1"/>
</dbReference>
<evidence type="ECO:0000256" key="1">
    <source>
        <dbReference type="ARBA" id="ARBA00004141"/>
    </source>
</evidence>
<reference evidence="7" key="1">
    <citation type="journal article" date="2018" name="Nat. Microbiol.">
        <title>Leveraging single-cell genomics to expand the fungal tree of life.</title>
        <authorList>
            <person name="Ahrendt S.R."/>
            <person name="Quandt C.A."/>
            <person name="Ciobanu D."/>
            <person name="Clum A."/>
            <person name="Salamov A."/>
            <person name="Andreopoulos B."/>
            <person name="Cheng J.F."/>
            <person name="Woyke T."/>
            <person name="Pelin A."/>
            <person name="Henrissat B."/>
            <person name="Reynolds N.K."/>
            <person name="Benny G.L."/>
            <person name="Smith M.E."/>
            <person name="James T.Y."/>
            <person name="Grigoriev I.V."/>
        </authorList>
    </citation>
    <scope>NUCLEOTIDE SEQUENCE [LARGE SCALE GENOMIC DNA]</scope>
    <source>
        <strain evidence="7">Benny S71-1</strain>
    </source>
</reference>
<evidence type="ECO:0000256" key="5">
    <source>
        <dbReference type="SAM" id="Phobius"/>
    </source>
</evidence>
<name>A0A4P9YWK2_9FUNG</name>
<evidence type="ECO:0000313" key="7">
    <source>
        <dbReference type="Proteomes" id="UP000278143"/>
    </source>
</evidence>
<evidence type="ECO:0000313" key="6">
    <source>
        <dbReference type="EMBL" id="RKP24483.1"/>
    </source>
</evidence>
<dbReference type="OrthoDB" id="409173at2759"/>
<dbReference type="Proteomes" id="UP000278143">
    <property type="component" value="Unassembled WGS sequence"/>
</dbReference>
<feature type="transmembrane region" description="Helical" evidence="5">
    <location>
        <begin position="429"/>
        <end position="451"/>
    </location>
</feature>
<keyword evidence="4 5" id="KW-0472">Membrane</keyword>
<gene>
    <name evidence="6" type="ORF">SYNPS1DRAFT_33208</name>
</gene>
<evidence type="ECO:0000256" key="3">
    <source>
        <dbReference type="ARBA" id="ARBA00022989"/>
    </source>
</evidence>
<dbReference type="GO" id="GO:0015086">
    <property type="term" value="F:cadmium ion transmembrane transporter activity"/>
    <property type="evidence" value="ECO:0007669"/>
    <property type="project" value="TreeGrafter"/>
</dbReference>
<dbReference type="InterPro" id="IPR001046">
    <property type="entry name" value="NRAMP_fam"/>
</dbReference>
<feature type="transmembrane region" description="Helical" evidence="5">
    <location>
        <begin position="184"/>
        <end position="210"/>
    </location>
</feature>
<keyword evidence="7" id="KW-1185">Reference proteome</keyword>
<dbReference type="PANTHER" id="PTHR11706">
    <property type="entry name" value="SOLUTE CARRIER PROTEIN FAMILY 11 MEMBER"/>
    <property type="match status" value="1"/>
</dbReference>
<feature type="transmembrane region" description="Helical" evidence="5">
    <location>
        <begin position="310"/>
        <end position="330"/>
    </location>
</feature>